<reference evidence="1" key="1">
    <citation type="submission" date="2021-01" db="EMBL/GenBank/DDBJ databases">
        <authorList>
            <person name="Zahm M."/>
            <person name="Roques C."/>
            <person name="Cabau C."/>
            <person name="Klopp C."/>
            <person name="Donnadieu C."/>
            <person name="Jouanno E."/>
            <person name="Lampietro C."/>
            <person name="Louis A."/>
            <person name="Herpin A."/>
            <person name="Echchiki A."/>
            <person name="Berthelot C."/>
            <person name="Parey E."/>
            <person name="Roest-Crollius H."/>
            <person name="Braasch I."/>
            <person name="Postlethwait J."/>
            <person name="Bobe J."/>
            <person name="Montfort J."/>
            <person name="Bouchez O."/>
            <person name="Begum T."/>
            <person name="Mejri S."/>
            <person name="Adams A."/>
            <person name="Chen W.-J."/>
            <person name="Guiguen Y."/>
        </authorList>
    </citation>
    <scope>NUCLEOTIDE SEQUENCE</scope>
    <source>
        <strain evidence="1">YG-15Mar2019-1</strain>
        <tissue evidence="1">Brain</tissue>
    </source>
</reference>
<organism evidence="1 2">
    <name type="scientific">Megalops atlanticus</name>
    <name type="common">Tarpon</name>
    <name type="synonym">Clupea gigantea</name>
    <dbReference type="NCBI Taxonomy" id="7932"/>
    <lineage>
        <taxon>Eukaryota</taxon>
        <taxon>Metazoa</taxon>
        <taxon>Chordata</taxon>
        <taxon>Craniata</taxon>
        <taxon>Vertebrata</taxon>
        <taxon>Euteleostomi</taxon>
        <taxon>Actinopterygii</taxon>
        <taxon>Neopterygii</taxon>
        <taxon>Teleostei</taxon>
        <taxon>Elopiformes</taxon>
        <taxon>Megalopidae</taxon>
        <taxon>Megalops</taxon>
    </lineage>
</organism>
<evidence type="ECO:0000313" key="2">
    <source>
        <dbReference type="Proteomes" id="UP001046870"/>
    </source>
</evidence>
<dbReference type="Proteomes" id="UP001046870">
    <property type="component" value="Chromosome 23"/>
</dbReference>
<protein>
    <submittedName>
        <fullName evidence="1">Uncharacterized protein</fullName>
    </submittedName>
</protein>
<sequence length="73" mass="8031">MEPVSLGPDDFQMAVLTDCAAWMWFAPKELSVRPLVIGHLVTMLRWEVAIVAVLYCNVLTCAAPGRAKGLPFL</sequence>
<dbReference type="EMBL" id="JAFDVH010000023">
    <property type="protein sequence ID" value="KAG7455995.1"/>
    <property type="molecule type" value="Genomic_DNA"/>
</dbReference>
<proteinExistence type="predicted"/>
<dbReference type="AlphaFoldDB" id="A0A9D3PB13"/>
<dbReference type="OrthoDB" id="8913792at2759"/>
<evidence type="ECO:0000313" key="1">
    <source>
        <dbReference type="EMBL" id="KAG7455995.1"/>
    </source>
</evidence>
<keyword evidence="2" id="KW-1185">Reference proteome</keyword>
<name>A0A9D3PB13_MEGAT</name>
<gene>
    <name evidence="1" type="ORF">MATL_G00247020</name>
</gene>
<accession>A0A9D3PB13</accession>
<comment type="caution">
    <text evidence="1">The sequence shown here is derived from an EMBL/GenBank/DDBJ whole genome shotgun (WGS) entry which is preliminary data.</text>
</comment>